<keyword evidence="2 6" id="KW-0812">Transmembrane</keyword>
<dbReference type="EMBL" id="KZ309364">
    <property type="protein sequence ID" value="KAG8238521.1"/>
    <property type="molecule type" value="Genomic_DNA"/>
</dbReference>
<dbReference type="Proteomes" id="UP000792457">
    <property type="component" value="Unassembled WGS sequence"/>
</dbReference>
<evidence type="ECO:0000256" key="4">
    <source>
        <dbReference type="ARBA" id="ARBA00023136"/>
    </source>
</evidence>
<dbReference type="GO" id="GO:0016020">
    <property type="term" value="C:membrane"/>
    <property type="evidence" value="ECO:0007669"/>
    <property type="project" value="UniProtKB-SubCell"/>
</dbReference>
<feature type="transmembrane region" description="Helical" evidence="6">
    <location>
        <begin position="12"/>
        <end position="28"/>
    </location>
</feature>
<comment type="similarity">
    <text evidence="5">Belongs to the ZIP transporter (TC 2.A.5) family. KE4/Catsup subfamily.</text>
</comment>
<evidence type="ECO:0000256" key="2">
    <source>
        <dbReference type="ARBA" id="ARBA00022692"/>
    </source>
</evidence>
<proteinExistence type="inferred from homology"/>
<keyword evidence="4 6" id="KW-0472">Membrane</keyword>
<dbReference type="AlphaFoldDB" id="A0A8K0P938"/>
<evidence type="ECO:0000256" key="1">
    <source>
        <dbReference type="ARBA" id="ARBA00004141"/>
    </source>
</evidence>
<evidence type="ECO:0000313" key="8">
    <source>
        <dbReference type="Proteomes" id="UP000792457"/>
    </source>
</evidence>
<dbReference type="OrthoDB" id="200954at2759"/>
<dbReference type="PANTHER" id="PTHR16950">
    <property type="entry name" value="ZINC TRANSPORTER SLC39A7 HISTIDINE-RICH MEMBRANE PROTEIN KE4"/>
    <property type="match status" value="1"/>
</dbReference>
<evidence type="ECO:0000256" key="5">
    <source>
        <dbReference type="ARBA" id="ARBA00038485"/>
    </source>
</evidence>
<evidence type="ECO:0000256" key="3">
    <source>
        <dbReference type="ARBA" id="ARBA00022989"/>
    </source>
</evidence>
<name>A0A8K0P938_LADFU</name>
<dbReference type="InterPro" id="IPR003689">
    <property type="entry name" value="ZIP"/>
</dbReference>
<keyword evidence="3 6" id="KW-1133">Transmembrane helix</keyword>
<organism evidence="7 8">
    <name type="scientific">Ladona fulva</name>
    <name type="common">Scarce chaser dragonfly</name>
    <name type="synonym">Libellula fulva</name>
    <dbReference type="NCBI Taxonomy" id="123851"/>
    <lineage>
        <taxon>Eukaryota</taxon>
        <taxon>Metazoa</taxon>
        <taxon>Ecdysozoa</taxon>
        <taxon>Arthropoda</taxon>
        <taxon>Hexapoda</taxon>
        <taxon>Insecta</taxon>
        <taxon>Pterygota</taxon>
        <taxon>Palaeoptera</taxon>
        <taxon>Odonata</taxon>
        <taxon>Epiprocta</taxon>
        <taxon>Anisoptera</taxon>
        <taxon>Libelluloidea</taxon>
        <taxon>Libellulidae</taxon>
        <taxon>Ladona</taxon>
    </lineage>
</organism>
<dbReference type="PANTHER" id="PTHR16950:SF16">
    <property type="entry name" value="ZINC TRANSPORTER ZIP13"/>
    <property type="match status" value="1"/>
</dbReference>
<sequence length="232" mass="26009">MYIQYKYSGQHIWTGMWVLVGMLVFIIVEKCCSSEKEEQKEDIEDFIEETVMHKEKIAKTINNNVHEASENSELCDFENHSKVVGQPPPKKYDFSKNFFYFRTSYLLLLNKLLNFLLTYLANYPTFTLQHVAGYLNLVANSIDNFTHGLAVGGGFYISLRVGIFTTLAILVHEVPHEIGDFAILMRSGFSRWDAARAQLLTGSAGVLGALAASIGAADEAGDSVFLHTLKIL</sequence>
<protein>
    <recommendedName>
        <fullName evidence="9">Zinc transporter ZIP13</fullName>
    </recommendedName>
</protein>
<comment type="caution">
    <text evidence="7">The sequence shown here is derived from an EMBL/GenBank/DDBJ whole genome shotgun (WGS) entry which is preliminary data.</text>
</comment>
<gene>
    <name evidence="7" type="ORF">J437_LFUL016601</name>
</gene>
<evidence type="ECO:0008006" key="9">
    <source>
        <dbReference type="Google" id="ProtNLM"/>
    </source>
</evidence>
<keyword evidence="8" id="KW-1185">Reference proteome</keyword>
<evidence type="ECO:0000256" key="6">
    <source>
        <dbReference type="SAM" id="Phobius"/>
    </source>
</evidence>
<accession>A0A8K0P938</accession>
<dbReference type="GO" id="GO:0005385">
    <property type="term" value="F:zinc ion transmembrane transporter activity"/>
    <property type="evidence" value="ECO:0007669"/>
    <property type="project" value="TreeGrafter"/>
</dbReference>
<reference evidence="7" key="2">
    <citation type="submission" date="2017-10" db="EMBL/GenBank/DDBJ databases">
        <title>Ladona fulva Genome sequencing and assembly.</title>
        <authorList>
            <person name="Murali S."/>
            <person name="Richards S."/>
            <person name="Bandaranaike D."/>
            <person name="Bellair M."/>
            <person name="Blankenburg K."/>
            <person name="Chao H."/>
            <person name="Dinh H."/>
            <person name="Doddapaneni H."/>
            <person name="Dugan-Rocha S."/>
            <person name="Elkadiri S."/>
            <person name="Gnanaolivu R."/>
            <person name="Hernandez B."/>
            <person name="Skinner E."/>
            <person name="Javaid M."/>
            <person name="Lee S."/>
            <person name="Li M."/>
            <person name="Ming W."/>
            <person name="Munidasa M."/>
            <person name="Muniz J."/>
            <person name="Nguyen L."/>
            <person name="Hughes D."/>
            <person name="Osuji N."/>
            <person name="Pu L.-L."/>
            <person name="Puazo M."/>
            <person name="Qu C."/>
            <person name="Quiroz J."/>
            <person name="Raj R."/>
            <person name="Weissenberger G."/>
            <person name="Xin Y."/>
            <person name="Zou X."/>
            <person name="Han Y."/>
            <person name="Worley K."/>
            <person name="Muzny D."/>
            <person name="Gibbs R."/>
        </authorList>
    </citation>
    <scope>NUCLEOTIDE SEQUENCE</scope>
    <source>
        <strain evidence="7">Sampled in the wild</strain>
    </source>
</reference>
<comment type="subcellular location">
    <subcellularLocation>
        <location evidence="1">Membrane</location>
        <topology evidence="1">Multi-pass membrane protein</topology>
    </subcellularLocation>
</comment>
<dbReference type="Pfam" id="PF02535">
    <property type="entry name" value="Zip"/>
    <property type="match status" value="1"/>
</dbReference>
<dbReference type="GO" id="GO:0006882">
    <property type="term" value="P:intracellular zinc ion homeostasis"/>
    <property type="evidence" value="ECO:0007669"/>
    <property type="project" value="TreeGrafter"/>
</dbReference>
<evidence type="ECO:0000313" key="7">
    <source>
        <dbReference type="EMBL" id="KAG8238521.1"/>
    </source>
</evidence>
<reference evidence="7" key="1">
    <citation type="submission" date="2013-04" db="EMBL/GenBank/DDBJ databases">
        <authorList>
            <person name="Qu J."/>
            <person name="Murali S.C."/>
            <person name="Bandaranaike D."/>
            <person name="Bellair M."/>
            <person name="Blankenburg K."/>
            <person name="Chao H."/>
            <person name="Dinh H."/>
            <person name="Doddapaneni H."/>
            <person name="Downs B."/>
            <person name="Dugan-Rocha S."/>
            <person name="Elkadiri S."/>
            <person name="Gnanaolivu R.D."/>
            <person name="Hernandez B."/>
            <person name="Javaid M."/>
            <person name="Jayaseelan J.C."/>
            <person name="Lee S."/>
            <person name="Li M."/>
            <person name="Ming W."/>
            <person name="Munidasa M."/>
            <person name="Muniz J."/>
            <person name="Nguyen L."/>
            <person name="Ongeri F."/>
            <person name="Osuji N."/>
            <person name="Pu L.-L."/>
            <person name="Puazo M."/>
            <person name="Qu C."/>
            <person name="Quiroz J."/>
            <person name="Raj R."/>
            <person name="Weissenberger G."/>
            <person name="Xin Y."/>
            <person name="Zou X."/>
            <person name="Han Y."/>
            <person name="Richards S."/>
            <person name="Worley K."/>
            <person name="Muzny D."/>
            <person name="Gibbs R."/>
        </authorList>
    </citation>
    <scope>NUCLEOTIDE SEQUENCE</scope>
    <source>
        <strain evidence="7">Sampled in the wild</strain>
    </source>
</reference>